<dbReference type="EMBL" id="FXAW01000002">
    <property type="protein sequence ID" value="SMG24759.1"/>
    <property type="molecule type" value="Genomic_DNA"/>
</dbReference>
<dbReference type="AlphaFoldDB" id="A0A1X7JB46"/>
<protein>
    <submittedName>
        <fullName evidence="1">Uncharacterized protein</fullName>
    </submittedName>
</protein>
<evidence type="ECO:0000313" key="1">
    <source>
        <dbReference type="EMBL" id="SMG24759.1"/>
    </source>
</evidence>
<sequence length="40" mass="4765">MIIQLKLEIAYGNQTRPIQKAHNKNLFRIEILYDFDLTTT</sequence>
<organism evidence="1 2">
    <name type="scientific">Marivirga sericea</name>
    <dbReference type="NCBI Taxonomy" id="1028"/>
    <lineage>
        <taxon>Bacteria</taxon>
        <taxon>Pseudomonadati</taxon>
        <taxon>Bacteroidota</taxon>
        <taxon>Cytophagia</taxon>
        <taxon>Cytophagales</taxon>
        <taxon>Marivirgaceae</taxon>
        <taxon>Marivirga</taxon>
    </lineage>
</organism>
<name>A0A1X7JB46_9BACT</name>
<gene>
    <name evidence="1" type="ORF">SAMN05661096_01488</name>
</gene>
<evidence type="ECO:0000313" key="2">
    <source>
        <dbReference type="Proteomes" id="UP000193804"/>
    </source>
</evidence>
<accession>A0A1X7JB46</accession>
<reference evidence="2" key="1">
    <citation type="submission" date="2017-04" db="EMBL/GenBank/DDBJ databases">
        <authorList>
            <person name="Varghese N."/>
            <person name="Submissions S."/>
        </authorList>
    </citation>
    <scope>NUCLEOTIDE SEQUENCE [LARGE SCALE GENOMIC DNA]</scope>
    <source>
        <strain evidence="2">DSM 4125</strain>
    </source>
</reference>
<dbReference type="Proteomes" id="UP000193804">
    <property type="component" value="Unassembled WGS sequence"/>
</dbReference>
<proteinExistence type="predicted"/>
<keyword evidence="2" id="KW-1185">Reference proteome</keyword>